<feature type="domain" description="Nitroreductase" evidence="6">
    <location>
        <begin position="8"/>
        <end position="198"/>
    </location>
</feature>
<dbReference type="PANTHER" id="PTHR43673:SF2">
    <property type="entry name" value="NITROREDUCTASE"/>
    <property type="match status" value="1"/>
</dbReference>
<dbReference type="Proteomes" id="UP000585638">
    <property type="component" value="Unassembled WGS sequence"/>
</dbReference>
<evidence type="ECO:0000313" key="7">
    <source>
        <dbReference type="EMBL" id="MBB5888987.1"/>
    </source>
</evidence>
<keyword evidence="3" id="KW-0285">Flavoprotein</keyword>
<evidence type="ECO:0000256" key="1">
    <source>
        <dbReference type="ARBA" id="ARBA00001917"/>
    </source>
</evidence>
<keyword evidence="4" id="KW-0288">FMN</keyword>
<proteinExistence type="inferred from homology"/>
<comment type="caution">
    <text evidence="7">The sequence shown here is derived from an EMBL/GenBank/DDBJ whole genome shotgun (WGS) entry which is preliminary data.</text>
</comment>
<evidence type="ECO:0000256" key="4">
    <source>
        <dbReference type="ARBA" id="ARBA00022643"/>
    </source>
</evidence>
<sequence>MDVAEALSSRRSCRGYLPTPVPADVVERVLALASHSASNSNSQPWQVHVVTGAAKRRLTEDLLKAYEAGDRGREYDYQPPAEEWPEPFHGRRQAFGHTLYAEALGIGRDEPERRLAHHRRNYDFFGAPVGMILTVSRRPRQGALVDAGLFLQALMLAANAEGLATCAQASLIDFSPVLRRNLRIPDDQLIVCGLSLGYADRDHLSTRCRTTRLPVSAFVTFHEAEDEYCGT</sequence>
<keyword evidence="5" id="KW-0560">Oxidoreductase</keyword>
<gene>
    <name evidence="7" type="ORF">BJ998_000183</name>
</gene>
<name>A0A7W9KAE3_9PSEU</name>
<protein>
    <submittedName>
        <fullName evidence="7">Nitroreductase</fullName>
    </submittedName>
</protein>
<evidence type="ECO:0000259" key="6">
    <source>
        <dbReference type="Pfam" id="PF00881"/>
    </source>
</evidence>
<dbReference type="AlphaFoldDB" id="A0A7W9KAE3"/>
<dbReference type="InterPro" id="IPR029479">
    <property type="entry name" value="Nitroreductase"/>
</dbReference>
<dbReference type="SUPFAM" id="SSF55469">
    <property type="entry name" value="FMN-dependent nitroreductase-like"/>
    <property type="match status" value="1"/>
</dbReference>
<organism evidence="7 8">
    <name type="scientific">Kutzneria kofuensis</name>
    <dbReference type="NCBI Taxonomy" id="103725"/>
    <lineage>
        <taxon>Bacteria</taxon>
        <taxon>Bacillati</taxon>
        <taxon>Actinomycetota</taxon>
        <taxon>Actinomycetes</taxon>
        <taxon>Pseudonocardiales</taxon>
        <taxon>Pseudonocardiaceae</taxon>
        <taxon>Kutzneria</taxon>
    </lineage>
</organism>
<dbReference type="GO" id="GO:0016491">
    <property type="term" value="F:oxidoreductase activity"/>
    <property type="evidence" value="ECO:0007669"/>
    <property type="project" value="UniProtKB-KW"/>
</dbReference>
<dbReference type="InterPro" id="IPR000415">
    <property type="entry name" value="Nitroreductase-like"/>
</dbReference>
<dbReference type="EMBL" id="JACHIR010000001">
    <property type="protein sequence ID" value="MBB5888987.1"/>
    <property type="molecule type" value="Genomic_DNA"/>
</dbReference>
<accession>A0A7W9KAE3</accession>
<dbReference type="PANTHER" id="PTHR43673">
    <property type="entry name" value="NAD(P)H NITROREDUCTASE YDGI-RELATED"/>
    <property type="match status" value="1"/>
</dbReference>
<comment type="similarity">
    <text evidence="2">Belongs to the nitroreductase family.</text>
</comment>
<dbReference type="Gene3D" id="3.40.109.10">
    <property type="entry name" value="NADH Oxidase"/>
    <property type="match status" value="1"/>
</dbReference>
<evidence type="ECO:0000313" key="8">
    <source>
        <dbReference type="Proteomes" id="UP000585638"/>
    </source>
</evidence>
<dbReference type="RefSeq" id="WP_184857576.1">
    <property type="nucleotide sequence ID" value="NZ_BAAAWY010000013.1"/>
</dbReference>
<comment type="cofactor">
    <cofactor evidence="1">
        <name>FMN</name>
        <dbReference type="ChEBI" id="CHEBI:58210"/>
    </cofactor>
</comment>
<dbReference type="Pfam" id="PF00881">
    <property type="entry name" value="Nitroreductase"/>
    <property type="match status" value="1"/>
</dbReference>
<dbReference type="CDD" id="cd02136">
    <property type="entry name" value="PnbA_NfnB-like"/>
    <property type="match status" value="1"/>
</dbReference>
<evidence type="ECO:0000256" key="2">
    <source>
        <dbReference type="ARBA" id="ARBA00007118"/>
    </source>
</evidence>
<evidence type="ECO:0000256" key="3">
    <source>
        <dbReference type="ARBA" id="ARBA00022630"/>
    </source>
</evidence>
<reference evidence="7 8" key="1">
    <citation type="submission" date="2020-08" db="EMBL/GenBank/DDBJ databases">
        <title>Sequencing the genomes of 1000 actinobacteria strains.</title>
        <authorList>
            <person name="Klenk H.-P."/>
        </authorList>
    </citation>
    <scope>NUCLEOTIDE SEQUENCE [LARGE SCALE GENOMIC DNA]</scope>
    <source>
        <strain evidence="7 8">DSM 43851</strain>
    </source>
</reference>
<keyword evidence="8" id="KW-1185">Reference proteome</keyword>
<evidence type="ECO:0000256" key="5">
    <source>
        <dbReference type="ARBA" id="ARBA00023002"/>
    </source>
</evidence>